<dbReference type="OrthoDB" id="428260at2759"/>
<gene>
    <name evidence="4" type="primary">PFP-ALPHA1</name>
    <name evidence="4" type="ORF">AK812_SmicGene36124</name>
</gene>
<dbReference type="Proteomes" id="UP000186817">
    <property type="component" value="Unassembled WGS sequence"/>
</dbReference>
<dbReference type="Gene3D" id="3.40.50.450">
    <property type="match status" value="1"/>
</dbReference>
<feature type="compositionally biased region" description="Basic and acidic residues" evidence="1">
    <location>
        <begin position="178"/>
        <end position="189"/>
    </location>
</feature>
<accession>A0A1Q9CJP3</accession>
<evidence type="ECO:0000256" key="1">
    <source>
        <dbReference type="SAM" id="MobiDB-lite"/>
    </source>
</evidence>
<protein>
    <submittedName>
        <fullName evidence="4">Pyrophosphate--fructose 6-phosphate 1-phosphotransferase subunit alpha 1</fullName>
    </submittedName>
</protein>
<dbReference type="PANTHER" id="PTHR43283:SF3">
    <property type="entry name" value="BETA-LACTAMASE FAMILY PROTEIN (AFU_ORTHOLOGUE AFUA_5G07500)"/>
    <property type="match status" value="1"/>
</dbReference>
<feature type="region of interest" description="Disordered" evidence="1">
    <location>
        <begin position="176"/>
        <end position="235"/>
    </location>
</feature>
<dbReference type="SUPFAM" id="SSF53784">
    <property type="entry name" value="Phosphofructokinase"/>
    <property type="match status" value="1"/>
</dbReference>
<dbReference type="UniPathway" id="UPA00109">
    <property type="reaction ID" value="UER00182"/>
</dbReference>
<evidence type="ECO:0000313" key="4">
    <source>
        <dbReference type="EMBL" id="OLP83149.1"/>
    </source>
</evidence>
<dbReference type="InterPro" id="IPR001466">
    <property type="entry name" value="Beta-lactam-related"/>
</dbReference>
<dbReference type="Pfam" id="PF00144">
    <property type="entry name" value="Beta-lactamase"/>
    <property type="match status" value="1"/>
</dbReference>
<proteinExistence type="predicted"/>
<feature type="chain" id="PRO_5010170519" evidence="2">
    <location>
        <begin position="17"/>
        <end position="774"/>
    </location>
</feature>
<dbReference type="SUPFAM" id="SSF56601">
    <property type="entry name" value="beta-lactamase/transpeptidase-like"/>
    <property type="match status" value="1"/>
</dbReference>
<dbReference type="Gene3D" id="3.40.710.10">
    <property type="entry name" value="DD-peptidase/beta-lactamase superfamily"/>
    <property type="match status" value="1"/>
</dbReference>
<feature type="compositionally biased region" description="Low complexity" evidence="1">
    <location>
        <begin position="205"/>
        <end position="223"/>
    </location>
</feature>
<keyword evidence="5" id="KW-1185">Reference proteome</keyword>
<dbReference type="InterPro" id="IPR050789">
    <property type="entry name" value="Diverse_Enzym_Activities"/>
</dbReference>
<keyword evidence="2" id="KW-0732">Signal</keyword>
<keyword evidence="4" id="KW-0808">Transferase</keyword>
<feature type="region of interest" description="Disordered" evidence="1">
    <location>
        <begin position="98"/>
        <end position="118"/>
    </location>
</feature>
<dbReference type="InterPro" id="IPR012338">
    <property type="entry name" value="Beta-lactam/transpept-like"/>
</dbReference>
<dbReference type="EMBL" id="LSRX01001138">
    <property type="protein sequence ID" value="OLP83149.1"/>
    <property type="molecule type" value="Genomic_DNA"/>
</dbReference>
<sequence>MLTATVLAALAMPCVGLGCLGSPLLPVLAHERLETMSEVRACGVVVMQAEEASQADWLTSLDPLASGRSVMSLPSMPVRRAAVFPYGGKGKRPLGSVQHTSQGANAKQVKGQASRPAPETIDILQSSRRIPAEQGRVCPDEDLLRKCLPSLAGSGHHKEAKLEVMPDQELNVLQLLPEKPKRGMTRDDSLQGISSHSEGNLPVQDSPSSSGADAGKGSSSTKANPVSPTPQEPISPLLDKFDLRRFHQRIGIVLIGRSGPGVNNVLMGLFDYLQVWSGTVVCITMGLAGLVNGYSFELTEELLAPHRNQGGCDLLGQSQPEDIAKLGGELQSCASTCRRLKLDGLVVWGGGWCCIAVFQVTLLRAEGDGWEPVRAILSSYFPIQDMAFSAGRADGRHFTFEKGATSMTTPLAMASSSKFPAAIAVAGCVAEGHLTFDTFAHEVFPWWTSDPAVPKSRVTLRNLMSFTSGFYSPDTGGNVPCLGANASVYTGESCAREIYDLAPFRFEPGTTWAYNSFHLQVAGAMAAYAAGISVQELLHRYLIGPLQLKATTWLGGTNPGLAGNLMTTGDDYDRILRAYVGNELIPEEVSKEMEKDYLNGVQIADSSTVLVQLLGHYSMCNYFECFPPKASSFTDQCRAANVHMDAGLFGYYPLVDRSKGTYMQIVTMKFPASQAAYFAPTIASMALRLITKGFVDHALLGEGEERGETGGGSTMDQAEHVTRELLDRSGLSEVWGSPAALWASLGEKNNRTVIVCRNVHSWTARLAEYFAEHK</sequence>
<organism evidence="4 5">
    <name type="scientific">Symbiodinium microadriaticum</name>
    <name type="common">Dinoflagellate</name>
    <name type="synonym">Zooxanthella microadriatica</name>
    <dbReference type="NCBI Taxonomy" id="2951"/>
    <lineage>
        <taxon>Eukaryota</taxon>
        <taxon>Sar</taxon>
        <taxon>Alveolata</taxon>
        <taxon>Dinophyceae</taxon>
        <taxon>Suessiales</taxon>
        <taxon>Symbiodiniaceae</taxon>
        <taxon>Symbiodinium</taxon>
    </lineage>
</organism>
<comment type="caution">
    <text evidence="4">The sequence shown here is derived from an EMBL/GenBank/DDBJ whole genome shotgun (WGS) entry which is preliminary data.</text>
</comment>
<dbReference type="AlphaFoldDB" id="A0A1Q9CJP3"/>
<name>A0A1Q9CJP3_SYMMI</name>
<feature type="non-terminal residue" evidence="4">
    <location>
        <position position="774"/>
    </location>
</feature>
<dbReference type="InterPro" id="IPR035966">
    <property type="entry name" value="PKF_sf"/>
</dbReference>
<dbReference type="GO" id="GO:0003872">
    <property type="term" value="F:6-phosphofructokinase activity"/>
    <property type="evidence" value="ECO:0007669"/>
    <property type="project" value="InterPro"/>
</dbReference>
<reference evidence="4 5" key="1">
    <citation type="submission" date="2016-02" db="EMBL/GenBank/DDBJ databases">
        <title>Genome analysis of coral dinoflagellate symbionts highlights evolutionary adaptations to a symbiotic lifestyle.</title>
        <authorList>
            <person name="Aranda M."/>
            <person name="Li Y."/>
            <person name="Liew Y.J."/>
            <person name="Baumgarten S."/>
            <person name="Simakov O."/>
            <person name="Wilson M."/>
            <person name="Piel J."/>
            <person name="Ashoor H."/>
            <person name="Bougouffa S."/>
            <person name="Bajic V.B."/>
            <person name="Ryu T."/>
            <person name="Ravasi T."/>
            <person name="Bayer T."/>
            <person name="Micklem G."/>
            <person name="Kim H."/>
            <person name="Bhak J."/>
            <person name="Lajeunesse T.C."/>
            <person name="Voolstra C.R."/>
        </authorList>
    </citation>
    <scope>NUCLEOTIDE SEQUENCE [LARGE SCALE GENOMIC DNA]</scope>
    <source>
        <strain evidence="4 5">CCMP2467</strain>
    </source>
</reference>
<evidence type="ECO:0000313" key="5">
    <source>
        <dbReference type="Proteomes" id="UP000186817"/>
    </source>
</evidence>
<dbReference type="PANTHER" id="PTHR43283">
    <property type="entry name" value="BETA-LACTAMASE-RELATED"/>
    <property type="match status" value="1"/>
</dbReference>
<evidence type="ECO:0000259" key="3">
    <source>
        <dbReference type="Pfam" id="PF00144"/>
    </source>
</evidence>
<feature type="domain" description="Beta-lactamase-related" evidence="3">
    <location>
        <begin position="407"/>
        <end position="553"/>
    </location>
</feature>
<evidence type="ECO:0000256" key="2">
    <source>
        <dbReference type="SAM" id="SignalP"/>
    </source>
</evidence>
<feature type="signal peptide" evidence="2">
    <location>
        <begin position="1"/>
        <end position="16"/>
    </location>
</feature>